<accession>A0A224Y6K6</accession>
<protein>
    <submittedName>
        <fullName evidence="1">Putative secreted protein</fullName>
    </submittedName>
</protein>
<proteinExistence type="predicted"/>
<organism evidence="1">
    <name type="scientific">Panstrongylus lignarius</name>
    <dbReference type="NCBI Taxonomy" id="156445"/>
    <lineage>
        <taxon>Eukaryota</taxon>
        <taxon>Metazoa</taxon>
        <taxon>Ecdysozoa</taxon>
        <taxon>Arthropoda</taxon>
        <taxon>Hexapoda</taxon>
        <taxon>Insecta</taxon>
        <taxon>Pterygota</taxon>
        <taxon>Neoptera</taxon>
        <taxon>Paraneoptera</taxon>
        <taxon>Hemiptera</taxon>
        <taxon>Heteroptera</taxon>
        <taxon>Panheteroptera</taxon>
        <taxon>Cimicomorpha</taxon>
        <taxon>Reduviidae</taxon>
        <taxon>Triatominae</taxon>
        <taxon>Panstrongylus</taxon>
    </lineage>
</organism>
<sequence length="70" mass="7775">MIVFASGNLFCWIRLRAIYNLQRATRLGSPSLRASRNCCCEILPAMIAQYSILSPNAENAPPRVENHAIA</sequence>
<dbReference type="AlphaFoldDB" id="A0A224Y6K6"/>
<name>A0A224Y6K6_9HEMI</name>
<evidence type="ECO:0000313" key="1">
    <source>
        <dbReference type="EMBL" id="JAW16159.1"/>
    </source>
</evidence>
<dbReference type="EMBL" id="GFTR01000267">
    <property type="protein sequence ID" value="JAW16159.1"/>
    <property type="molecule type" value="Transcribed_RNA"/>
</dbReference>
<reference evidence="1" key="1">
    <citation type="journal article" date="2018" name="PLoS Negl. Trop. Dis.">
        <title>An insight into the salivary gland and fat body transcriptome of Panstrongylus lignarius (Hemiptera: Heteroptera), the main vector of Chagas disease in Peru.</title>
        <authorList>
            <person name="Nevoa J.C."/>
            <person name="Mendes M.T."/>
            <person name="da Silva M.V."/>
            <person name="Soares S.C."/>
            <person name="Oliveira C.J.F."/>
            <person name="Ribeiro J.M.C."/>
        </authorList>
    </citation>
    <scope>NUCLEOTIDE SEQUENCE</scope>
</reference>